<comment type="caution">
    <text evidence="2">The sequence shown here is derived from an EMBL/GenBank/DDBJ whole genome shotgun (WGS) entry which is preliminary data.</text>
</comment>
<proteinExistence type="predicted"/>
<sequence length="215" mass="22443">MIGSRSAAAVLATLCALAACKIEDTTTPTAEDGGSSAPATDADRMAALVEESWQAQVLPAVEEHAVDVATLRQILADGLGAAGDAHGLRPDGEANSWNFVISGTGTAIEADFESRAATMSLDTDGDGAGDVELMLGPVIRGTAIRDAMPFYAFSDFRDQIEFAKLGRALNDRAAQDIARPENDPIGKSYTFTAVMTLKAADDDWTAVPITLEPAP</sequence>
<keyword evidence="3" id="KW-1185">Reference proteome</keyword>
<evidence type="ECO:0000313" key="2">
    <source>
        <dbReference type="EMBL" id="RDD68120.1"/>
    </source>
</evidence>
<gene>
    <name evidence="2" type="ORF">DU478_01230</name>
</gene>
<accession>A0A369TSH3</accession>
<organism evidence="2 3">
    <name type="scientific">Thalassococcus profundi</name>
    <dbReference type="NCBI Taxonomy" id="2282382"/>
    <lineage>
        <taxon>Bacteria</taxon>
        <taxon>Pseudomonadati</taxon>
        <taxon>Pseudomonadota</taxon>
        <taxon>Alphaproteobacteria</taxon>
        <taxon>Rhodobacterales</taxon>
        <taxon>Roseobacteraceae</taxon>
        <taxon>Thalassococcus</taxon>
    </lineage>
</organism>
<dbReference type="EMBL" id="QPMK01000001">
    <property type="protein sequence ID" value="RDD68120.1"/>
    <property type="molecule type" value="Genomic_DNA"/>
</dbReference>
<evidence type="ECO:0000256" key="1">
    <source>
        <dbReference type="SAM" id="SignalP"/>
    </source>
</evidence>
<evidence type="ECO:0000313" key="3">
    <source>
        <dbReference type="Proteomes" id="UP000253977"/>
    </source>
</evidence>
<dbReference type="PIRSF" id="PIRSF033535">
    <property type="entry name" value="UCP033535_plp"/>
    <property type="match status" value="1"/>
</dbReference>
<dbReference type="PROSITE" id="PS51257">
    <property type="entry name" value="PROKAR_LIPOPROTEIN"/>
    <property type="match status" value="1"/>
</dbReference>
<dbReference type="RefSeq" id="WP_114509099.1">
    <property type="nucleotide sequence ID" value="NZ_QPMK01000001.1"/>
</dbReference>
<dbReference type="InterPro" id="IPR036215">
    <property type="entry name" value="TM0957-like_sf"/>
</dbReference>
<dbReference type="Proteomes" id="UP000253977">
    <property type="component" value="Unassembled WGS sequence"/>
</dbReference>
<feature type="signal peptide" evidence="1">
    <location>
        <begin position="1"/>
        <end position="18"/>
    </location>
</feature>
<dbReference type="Pfam" id="PF10054">
    <property type="entry name" value="DUF2291"/>
    <property type="match status" value="1"/>
</dbReference>
<dbReference type="SUPFAM" id="SSF141318">
    <property type="entry name" value="TM0957-like"/>
    <property type="match status" value="1"/>
</dbReference>
<protein>
    <submittedName>
        <fullName evidence="2">DUF2291 domain-containing protein</fullName>
    </submittedName>
</protein>
<dbReference type="OrthoDB" id="6631333at2"/>
<dbReference type="AlphaFoldDB" id="A0A369TSH3"/>
<dbReference type="InterPro" id="IPR014582">
    <property type="entry name" value="UCP033535_lipo"/>
</dbReference>
<reference evidence="2 3" key="1">
    <citation type="submission" date="2018-07" db="EMBL/GenBank/DDBJ databases">
        <title>Thalassococcus profundi sp. nov., a marine bacterium isolated from deep seawater of Okinawa Trough.</title>
        <authorList>
            <person name="Yu M."/>
        </authorList>
    </citation>
    <scope>NUCLEOTIDE SEQUENCE [LARGE SCALE GENOMIC DNA]</scope>
    <source>
        <strain evidence="2 3">WRAS1</strain>
    </source>
</reference>
<name>A0A369TSH3_9RHOB</name>
<keyword evidence="1" id="KW-0732">Signal</keyword>
<feature type="chain" id="PRO_5016860951" evidence="1">
    <location>
        <begin position="19"/>
        <end position="215"/>
    </location>
</feature>